<protein>
    <submittedName>
        <fullName evidence="1">Uncharacterized protein</fullName>
    </submittedName>
</protein>
<dbReference type="AlphaFoldDB" id="A0A0D1XPB1"/>
<dbReference type="STRING" id="47500.AF333_30485"/>
<proteinExistence type="predicted"/>
<name>A0A0D1XPB1_ANEMI</name>
<reference evidence="2 4" key="2">
    <citation type="submission" date="2016-10" db="EMBL/GenBank/DDBJ databases">
        <authorList>
            <person name="de Groot N.N."/>
        </authorList>
    </citation>
    <scope>NUCLEOTIDE SEQUENCE [LARGE SCALE GENOMIC DNA]</scope>
    <source>
        <strain evidence="2 4">DSM 2895</strain>
    </source>
</reference>
<organism evidence="1 3">
    <name type="scientific">Aneurinibacillus migulanus</name>
    <name type="common">Bacillus migulanus</name>
    <dbReference type="NCBI Taxonomy" id="47500"/>
    <lineage>
        <taxon>Bacteria</taxon>
        <taxon>Bacillati</taxon>
        <taxon>Bacillota</taxon>
        <taxon>Bacilli</taxon>
        <taxon>Bacillales</taxon>
        <taxon>Paenibacillaceae</taxon>
        <taxon>Aneurinibacillus group</taxon>
        <taxon>Aneurinibacillus</taxon>
    </lineage>
</organism>
<gene>
    <name evidence="1" type="ORF">AF333_30485</name>
    <name evidence="2" type="ORF">SAMN04487909_108111</name>
</gene>
<dbReference type="EMBL" id="FNED01000008">
    <property type="protein sequence ID" value="SDI83529.1"/>
    <property type="molecule type" value="Genomic_DNA"/>
</dbReference>
<evidence type="ECO:0000313" key="4">
    <source>
        <dbReference type="Proteomes" id="UP000182836"/>
    </source>
</evidence>
<accession>A0A0D1XPB1</accession>
<dbReference type="Proteomes" id="UP000182836">
    <property type="component" value="Unassembled WGS sequence"/>
</dbReference>
<dbReference type="EMBL" id="LGUG01000013">
    <property type="protein sequence ID" value="KON84265.1"/>
    <property type="molecule type" value="Genomic_DNA"/>
</dbReference>
<keyword evidence="3" id="KW-1185">Reference proteome</keyword>
<sequence length="72" mass="8533">MDIPKRILDKVDRAHRHYQKKLTLINEIEDWLTKQGLDVEVLRNELDVITELDYGMTSEQFKEAINSYLEGI</sequence>
<reference evidence="1 3" key="1">
    <citation type="submission" date="2015-07" db="EMBL/GenBank/DDBJ databases">
        <title>Fjat-14205 dsm 2895.</title>
        <authorList>
            <person name="Liu B."/>
            <person name="Wang J."/>
            <person name="Zhu Y."/>
            <person name="Liu G."/>
            <person name="Chen Q."/>
            <person name="Chen Z."/>
            <person name="Lan J."/>
            <person name="Che J."/>
            <person name="Ge C."/>
            <person name="Shi H."/>
            <person name="Pan Z."/>
            <person name="Liu X."/>
        </authorList>
    </citation>
    <scope>NUCLEOTIDE SEQUENCE [LARGE SCALE GENOMIC DNA]</scope>
    <source>
        <strain evidence="1 3">DSM 2895</strain>
    </source>
</reference>
<dbReference type="OrthoDB" id="9865159at2"/>
<dbReference type="PATRIC" id="fig|47500.8.peg.6503"/>
<dbReference type="Proteomes" id="UP000037269">
    <property type="component" value="Unassembled WGS sequence"/>
</dbReference>
<evidence type="ECO:0000313" key="2">
    <source>
        <dbReference type="EMBL" id="SDI83529.1"/>
    </source>
</evidence>
<evidence type="ECO:0000313" key="3">
    <source>
        <dbReference type="Proteomes" id="UP000037269"/>
    </source>
</evidence>
<dbReference type="GeneID" id="42309452"/>
<dbReference type="RefSeq" id="WP_043065742.1">
    <property type="nucleotide sequence ID" value="NZ_BJOA01000380.1"/>
</dbReference>
<evidence type="ECO:0000313" key="1">
    <source>
        <dbReference type="EMBL" id="KON84265.1"/>
    </source>
</evidence>